<gene>
    <name evidence="3" type="ORF">DL346_14405</name>
</gene>
<dbReference type="InterPro" id="IPR001296">
    <property type="entry name" value="Glyco_trans_1"/>
</dbReference>
<dbReference type="RefSeq" id="WP_112882779.1">
    <property type="nucleotide sequence ID" value="NZ_QLUW01000002.1"/>
</dbReference>
<dbReference type="OrthoDB" id="139410at2"/>
<dbReference type="EMBL" id="QLUW01000002">
    <property type="protein sequence ID" value="RAP76561.1"/>
    <property type="molecule type" value="Genomic_DNA"/>
</dbReference>
<keyword evidence="4" id="KW-1185">Reference proteome</keyword>
<reference evidence="3 4" key="1">
    <citation type="submission" date="2018-06" db="EMBL/GenBank/DDBJ databases">
        <title>Paenibacillus montanisoli sp. nov., isolated from mountain area soil.</title>
        <authorList>
            <person name="Wu M."/>
        </authorList>
    </citation>
    <scope>NUCLEOTIDE SEQUENCE [LARGE SCALE GENOMIC DNA]</scope>
    <source>
        <strain evidence="3 4">RA17</strain>
    </source>
</reference>
<protein>
    <submittedName>
        <fullName evidence="3">Glycosyltransferase family 1 protein</fullName>
    </submittedName>
</protein>
<keyword evidence="3" id="KW-0808">Transferase</keyword>
<dbReference type="Gene3D" id="3.40.50.2000">
    <property type="entry name" value="Glycogen Phosphorylase B"/>
    <property type="match status" value="2"/>
</dbReference>
<comment type="caution">
    <text evidence="3">The sequence shown here is derived from an EMBL/GenBank/DDBJ whole genome shotgun (WGS) entry which is preliminary data.</text>
</comment>
<name>A0A328U573_9BACL</name>
<dbReference type="InterPro" id="IPR028098">
    <property type="entry name" value="Glyco_trans_4-like_N"/>
</dbReference>
<feature type="domain" description="Glycosyl transferase family 1" evidence="1">
    <location>
        <begin position="179"/>
        <end position="339"/>
    </location>
</feature>
<proteinExistence type="predicted"/>
<dbReference type="SUPFAM" id="SSF53756">
    <property type="entry name" value="UDP-Glycosyltransferase/glycogen phosphorylase"/>
    <property type="match status" value="1"/>
</dbReference>
<evidence type="ECO:0000313" key="4">
    <source>
        <dbReference type="Proteomes" id="UP000249260"/>
    </source>
</evidence>
<sequence length="362" mass="41000">MKLLIIAPEQNTVPPPIGGSVENSIYQITKHISNKHRVTIVSLWRKHLPRKSIINNTTILRVRGGSKRKYLRNAIAKVKGNRYDFIQIDNRPGFVTQVRKAFPTTRISVFMHSMIFVCPPMTTKRKANADFRSAKLIIGNSKSLQRSLMKRFPAHKSKMKFVHLGVDTRKFYPSRKASVKSFHLLFAGRLIPRKGVPVLLKAYKKARKSVPSLRLSIAGGTWKPAYKAFLKKTARRLNVPVRFKGNLSRNKMPQFYRSGHCVVCPSQQHEAFGLVNVEAMSCGLPVIASRIGGIPEIIKHGRNGLLVTAYRKPSAFASQIIKLAKHPKLYKSLSIRARRDAANKFSWKRTAKRLVGIYARKS</sequence>
<dbReference type="PANTHER" id="PTHR45947">
    <property type="entry name" value="SULFOQUINOVOSYL TRANSFERASE SQD2"/>
    <property type="match status" value="1"/>
</dbReference>
<dbReference type="CDD" id="cd03801">
    <property type="entry name" value="GT4_PimA-like"/>
    <property type="match status" value="1"/>
</dbReference>
<evidence type="ECO:0000259" key="1">
    <source>
        <dbReference type="Pfam" id="PF00534"/>
    </source>
</evidence>
<evidence type="ECO:0000259" key="2">
    <source>
        <dbReference type="Pfam" id="PF13439"/>
    </source>
</evidence>
<organism evidence="3 4">
    <name type="scientific">Paenibacillus montanisoli</name>
    <dbReference type="NCBI Taxonomy" id="2081970"/>
    <lineage>
        <taxon>Bacteria</taxon>
        <taxon>Bacillati</taxon>
        <taxon>Bacillota</taxon>
        <taxon>Bacilli</taxon>
        <taxon>Bacillales</taxon>
        <taxon>Paenibacillaceae</taxon>
        <taxon>Paenibacillus</taxon>
    </lineage>
</organism>
<dbReference type="InterPro" id="IPR050194">
    <property type="entry name" value="Glycosyltransferase_grp1"/>
</dbReference>
<dbReference type="Pfam" id="PF13439">
    <property type="entry name" value="Glyco_transf_4"/>
    <property type="match status" value="1"/>
</dbReference>
<dbReference type="PANTHER" id="PTHR45947:SF3">
    <property type="entry name" value="SULFOQUINOVOSYL TRANSFERASE SQD2"/>
    <property type="match status" value="1"/>
</dbReference>
<dbReference type="AlphaFoldDB" id="A0A328U573"/>
<dbReference type="Pfam" id="PF00534">
    <property type="entry name" value="Glycos_transf_1"/>
    <property type="match status" value="1"/>
</dbReference>
<feature type="domain" description="Glycosyltransferase subfamily 4-like N-terminal" evidence="2">
    <location>
        <begin position="21"/>
        <end position="169"/>
    </location>
</feature>
<dbReference type="GO" id="GO:0016757">
    <property type="term" value="F:glycosyltransferase activity"/>
    <property type="evidence" value="ECO:0007669"/>
    <property type="project" value="InterPro"/>
</dbReference>
<accession>A0A328U573</accession>
<evidence type="ECO:0000313" key="3">
    <source>
        <dbReference type="EMBL" id="RAP76561.1"/>
    </source>
</evidence>
<dbReference type="Proteomes" id="UP000249260">
    <property type="component" value="Unassembled WGS sequence"/>
</dbReference>